<evidence type="ECO:0000256" key="2">
    <source>
        <dbReference type="ARBA" id="ARBA00022475"/>
    </source>
</evidence>
<dbReference type="PANTHER" id="PTHR30213">
    <property type="entry name" value="INNER MEMBRANE PROTEIN YHJD"/>
    <property type="match status" value="1"/>
</dbReference>
<feature type="transmembrane region" description="Helical" evidence="7">
    <location>
        <begin position="224"/>
        <end position="246"/>
    </location>
</feature>
<name>A0A0F9H107_9ZZZZ</name>
<dbReference type="EMBL" id="LAZR01026361">
    <property type="protein sequence ID" value="KKL68992.1"/>
    <property type="molecule type" value="Genomic_DNA"/>
</dbReference>
<evidence type="ECO:0000256" key="4">
    <source>
        <dbReference type="ARBA" id="ARBA00022989"/>
    </source>
</evidence>
<feature type="compositionally biased region" description="Basic and acidic residues" evidence="6">
    <location>
        <begin position="288"/>
        <end position="302"/>
    </location>
</feature>
<feature type="transmembrane region" description="Helical" evidence="7">
    <location>
        <begin position="39"/>
        <end position="69"/>
    </location>
</feature>
<dbReference type="AlphaFoldDB" id="A0A0F9H107"/>
<evidence type="ECO:0000313" key="8">
    <source>
        <dbReference type="EMBL" id="KKL68992.1"/>
    </source>
</evidence>
<protein>
    <submittedName>
        <fullName evidence="8">Uncharacterized protein</fullName>
    </submittedName>
</protein>
<dbReference type="NCBIfam" id="TIGR00765">
    <property type="entry name" value="yihY_not_rbn"/>
    <property type="match status" value="1"/>
</dbReference>
<dbReference type="PANTHER" id="PTHR30213:SF0">
    <property type="entry name" value="UPF0761 MEMBRANE PROTEIN YIHY"/>
    <property type="match status" value="1"/>
</dbReference>
<evidence type="ECO:0000256" key="3">
    <source>
        <dbReference type="ARBA" id="ARBA00022692"/>
    </source>
</evidence>
<comment type="caution">
    <text evidence="8">The sequence shown here is derived from an EMBL/GenBank/DDBJ whole genome shotgun (WGS) entry which is preliminary data.</text>
</comment>
<evidence type="ECO:0000256" key="6">
    <source>
        <dbReference type="SAM" id="MobiDB-lite"/>
    </source>
</evidence>
<organism evidence="8">
    <name type="scientific">marine sediment metagenome</name>
    <dbReference type="NCBI Taxonomy" id="412755"/>
    <lineage>
        <taxon>unclassified sequences</taxon>
        <taxon>metagenomes</taxon>
        <taxon>ecological metagenomes</taxon>
    </lineage>
</organism>
<feature type="transmembrane region" description="Helical" evidence="7">
    <location>
        <begin position="258"/>
        <end position="280"/>
    </location>
</feature>
<feature type="region of interest" description="Disordered" evidence="6">
    <location>
        <begin position="288"/>
        <end position="317"/>
    </location>
</feature>
<keyword evidence="4 7" id="KW-1133">Transmembrane helix</keyword>
<reference evidence="8" key="1">
    <citation type="journal article" date="2015" name="Nature">
        <title>Complex archaea that bridge the gap between prokaryotes and eukaryotes.</title>
        <authorList>
            <person name="Spang A."/>
            <person name="Saw J.H."/>
            <person name="Jorgensen S.L."/>
            <person name="Zaremba-Niedzwiedzka K."/>
            <person name="Martijn J."/>
            <person name="Lind A.E."/>
            <person name="van Eijk R."/>
            <person name="Schleper C."/>
            <person name="Guy L."/>
            <person name="Ettema T.J."/>
        </authorList>
    </citation>
    <scope>NUCLEOTIDE SEQUENCE</scope>
</reference>
<evidence type="ECO:0000256" key="1">
    <source>
        <dbReference type="ARBA" id="ARBA00004651"/>
    </source>
</evidence>
<sequence length="317" mass="34237">MAHKDKARGRRAEKPSDIPKPGWRDILLRTKDEISNDHVSVVSAGVAFFGLLAIFPAIAAVISIAGLLLDPQTMQDQISQLVALLPQDAGAILEEQATKVASDDTSAGFGAVLGVLLALYSASKGMKTLMEGMNIAYDEDEKRGFIKLNIVALGLTLFLIFGLIMAVAATVVAPAIVTALGLPGWIESLITYARWPLLAVFAMFGLAAIYRWGPSREDPEWRWVTWGAVLATIIWIAASIGFSIYVRNFGSYTETYGAIGGVIILLTWLWLSAFIVLFGAELNSEMEHQTHKDTTTGKDRPMGKRGAVKADSTAKAP</sequence>
<feature type="transmembrane region" description="Helical" evidence="7">
    <location>
        <begin position="106"/>
        <end position="123"/>
    </location>
</feature>
<dbReference type="PIRSF" id="PIRSF035875">
    <property type="entry name" value="RNase_BN"/>
    <property type="match status" value="1"/>
</dbReference>
<proteinExistence type="predicted"/>
<dbReference type="InterPro" id="IPR017039">
    <property type="entry name" value="Virul_fac_BrkB"/>
</dbReference>
<evidence type="ECO:0000256" key="7">
    <source>
        <dbReference type="SAM" id="Phobius"/>
    </source>
</evidence>
<keyword evidence="2" id="KW-1003">Cell membrane</keyword>
<keyword evidence="3 7" id="KW-0812">Transmembrane</keyword>
<comment type="subcellular location">
    <subcellularLocation>
        <location evidence="1">Cell membrane</location>
        <topology evidence="1">Multi-pass membrane protein</topology>
    </subcellularLocation>
</comment>
<dbReference type="GO" id="GO:0005886">
    <property type="term" value="C:plasma membrane"/>
    <property type="evidence" value="ECO:0007669"/>
    <property type="project" value="UniProtKB-SubCell"/>
</dbReference>
<feature type="transmembrane region" description="Helical" evidence="7">
    <location>
        <begin position="192"/>
        <end position="212"/>
    </location>
</feature>
<gene>
    <name evidence="8" type="ORF">LCGC14_2119440</name>
</gene>
<dbReference type="Pfam" id="PF03631">
    <property type="entry name" value="Virul_fac_BrkB"/>
    <property type="match status" value="1"/>
</dbReference>
<evidence type="ECO:0000256" key="5">
    <source>
        <dbReference type="ARBA" id="ARBA00023136"/>
    </source>
</evidence>
<feature type="transmembrane region" description="Helical" evidence="7">
    <location>
        <begin position="150"/>
        <end position="180"/>
    </location>
</feature>
<keyword evidence="5 7" id="KW-0472">Membrane</keyword>
<accession>A0A0F9H107</accession>